<name>C4QUZ3_KOMPG</name>
<reference evidence="5 6" key="1">
    <citation type="journal article" date="2009" name="Nat. Biotechnol.">
        <title>Genome sequence of the recombinant protein production host Pichia pastoris.</title>
        <authorList>
            <person name="De Schutter K."/>
            <person name="Lin Y.C."/>
            <person name="Tiels P."/>
            <person name="Van Hecke A."/>
            <person name="Glinka S."/>
            <person name="Weber-Lehmann J."/>
            <person name="Rouze P."/>
            <person name="Van de Peer Y."/>
            <person name="Callewaert N."/>
        </authorList>
    </citation>
    <scope>NUCLEOTIDE SEQUENCE [LARGE SCALE GENOMIC DNA]</scope>
    <source>
        <strain evidence="6">GS115 / ATCC 20864</strain>
    </source>
</reference>
<keyword evidence="2" id="KW-0539">Nucleus</keyword>
<evidence type="ECO:0000313" key="5">
    <source>
        <dbReference type="EMBL" id="CAY67063.1"/>
    </source>
</evidence>
<dbReference type="Gene3D" id="4.10.240.10">
    <property type="entry name" value="Zn(2)-C6 fungal-type DNA-binding domain"/>
    <property type="match status" value="1"/>
</dbReference>
<dbReference type="SMART" id="SM00066">
    <property type="entry name" value="GAL4"/>
    <property type="match status" value="1"/>
</dbReference>
<evidence type="ECO:0000259" key="4">
    <source>
        <dbReference type="PROSITE" id="PS50048"/>
    </source>
</evidence>
<dbReference type="InParanoid" id="C4QUZ3"/>
<dbReference type="STRING" id="644223.C4QUZ3"/>
<dbReference type="eggNOG" id="ENOG502S128">
    <property type="taxonomic scope" value="Eukaryota"/>
</dbReference>
<dbReference type="CDD" id="cd12148">
    <property type="entry name" value="fungal_TF_MHR"/>
    <property type="match status" value="1"/>
</dbReference>
<dbReference type="OMA" id="CIRYRRE"/>
<evidence type="ECO:0000313" key="6">
    <source>
        <dbReference type="Proteomes" id="UP000000314"/>
    </source>
</evidence>
<sequence length="605" mass="69357">MEAGVHRIRKSQRAPKRCIPCANAKIKCDKNIPCSNCKRKNIAQFCYREPVVVRNVLHNVNNCPPLGYDELAKENKELKSRISELESKQKSSRPYEPTEYNHSNLPSIRFITRNIHSDKANTRFGSLLQQEQDNISYYCNQKQCIDLLESDFFTYYNVLQIVEFNLSNISFIHCAVIPFVFMEQLQTQPFDIQDFEVYAGDSLKNLWASKLFGLLASGLHLANEALLAVLGICPKKANDYARVFFILALEALHRGNFLEQPNIAAIEAYCAFNMCFHDFVGSHLQNVMVNITICTARALGLDQLDANANGNDETLELEHKKRLWLILLITDWLDCYGRVSIINPGSFKTPLPLNMDEETLCVYEDSTFVSITYQRLMFQIAQNKRSSYYNDMVQTVSISLDTLVEAEKALQELHETLDKIVNTNKHSRSARNQELNPNFSSQKILLHTAINMELLDINRMTLLFIPREEWIKNRRDHCIRLARNLISFICGMSFLIYFWIFSEALVVCSTFLLLDITLVPEEDDQRLQSVLNARDTLTSLCETHLGARRGLAVVDHLLSLVKRPISPRYDSSPDDVPNIEHYFNGNELKDLFNVIPEGLFKGDSG</sequence>
<dbReference type="InterPro" id="IPR050613">
    <property type="entry name" value="Sec_Metabolite_Reg"/>
</dbReference>
<keyword evidence="3" id="KW-0812">Transmembrane</keyword>
<dbReference type="SUPFAM" id="SSF57701">
    <property type="entry name" value="Zn2/Cys6 DNA-binding domain"/>
    <property type="match status" value="1"/>
</dbReference>
<keyword evidence="3" id="KW-0472">Membrane</keyword>
<comment type="subcellular location">
    <subcellularLocation>
        <location evidence="1">Nucleus</location>
    </subcellularLocation>
</comment>
<dbReference type="OrthoDB" id="1747771at2759"/>
<evidence type="ECO:0000256" key="2">
    <source>
        <dbReference type="ARBA" id="ARBA00023242"/>
    </source>
</evidence>
<dbReference type="Proteomes" id="UP000000314">
    <property type="component" value="Chromosome 1"/>
</dbReference>
<accession>C4QUZ3</accession>
<dbReference type="PANTHER" id="PTHR31001:SF76">
    <property type="entry name" value="ZN(2)-C6 FUNGAL-TYPE DOMAIN-CONTAINING PROTEIN"/>
    <property type="match status" value="1"/>
</dbReference>
<dbReference type="GO" id="GO:0008270">
    <property type="term" value="F:zinc ion binding"/>
    <property type="evidence" value="ECO:0007669"/>
    <property type="project" value="InterPro"/>
</dbReference>
<feature type="domain" description="Zn(2)-C6 fungal-type" evidence="4">
    <location>
        <begin position="17"/>
        <end position="46"/>
    </location>
</feature>
<dbReference type="GeneID" id="8197945"/>
<organism evidence="5 6">
    <name type="scientific">Komagataella phaffii (strain GS115 / ATCC 20864)</name>
    <name type="common">Yeast</name>
    <name type="synonym">Pichia pastoris</name>
    <dbReference type="NCBI Taxonomy" id="644223"/>
    <lineage>
        <taxon>Eukaryota</taxon>
        <taxon>Fungi</taxon>
        <taxon>Dikarya</taxon>
        <taxon>Ascomycota</taxon>
        <taxon>Saccharomycotina</taxon>
        <taxon>Pichiomycetes</taxon>
        <taxon>Pichiales</taxon>
        <taxon>Pichiaceae</taxon>
        <taxon>Komagataella</taxon>
    </lineage>
</organism>
<dbReference type="AlphaFoldDB" id="C4QUZ3"/>
<dbReference type="SMR" id="C4QUZ3"/>
<dbReference type="CDD" id="cd00067">
    <property type="entry name" value="GAL4"/>
    <property type="match status" value="1"/>
</dbReference>
<keyword evidence="3" id="KW-1133">Transmembrane helix</keyword>
<feature type="transmembrane region" description="Helical" evidence="3">
    <location>
        <begin position="481"/>
        <end position="500"/>
    </location>
</feature>
<dbReference type="InterPro" id="IPR001138">
    <property type="entry name" value="Zn2Cys6_DnaBD"/>
</dbReference>
<dbReference type="HOGENOM" id="CLU_013987_2_0_1"/>
<evidence type="ECO:0000256" key="1">
    <source>
        <dbReference type="ARBA" id="ARBA00004123"/>
    </source>
</evidence>
<dbReference type="KEGG" id="ppa:PAS_chr1-3_0010"/>
<protein>
    <recommendedName>
        <fullName evidence="4">Zn(2)-C6 fungal-type domain-containing protein</fullName>
    </recommendedName>
</protein>
<dbReference type="EMBL" id="FN392319">
    <property type="protein sequence ID" value="CAY67063.1"/>
    <property type="molecule type" value="Genomic_DNA"/>
</dbReference>
<dbReference type="GO" id="GO:0005634">
    <property type="term" value="C:nucleus"/>
    <property type="evidence" value="ECO:0007669"/>
    <property type="project" value="UniProtKB-SubCell"/>
</dbReference>
<keyword evidence="6" id="KW-1185">Reference proteome</keyword>
<dbReference type="GO" id="GO:0000981">
    <property type="term" value="F:DNA-binding transcription factor activity, RNA polymerase II-specific"/>
    <property type="evidence" value="ECO:0007669"/>
    <property type="project" value="InterPro"/>
</dbReference>
<gene>
    <name evidence="5" type="ordered locus">PAS_chr1-3_0010</name>
</gene>
<dbReference type="PROSITE" id="PS50048">
    <property type="entry name" value="ZN2_CY6_FUNGAL_2"/>
    <property type="match status" value="1"/>
</dbReference>
<dbReference type="PANTHER" id="PTHR31001">
    <property type="entry name" value="UNCHARACTERIZED TRANSCRIPTIONAL REGULATORY PROTEIN"/>
    <property type="match status" value="1"/>
</dbReference>
<dbReference type="InterPro" id="IPR036864">
    <property type="entry name" value="Zn2-C6_fun-type_DNA-bd_sf"/>
</dbReference>
<dbReference type="RefSeq" id="XP_002489347.1">
    <property type="nucleotide sequence ID" value="XM_002489302.1"/>
</dbReference>
<proteinExistence type="predicted"/>
<evidence type="ECO:0000256" key="3">
    <source>
        <dbReference type="SAM" id="Phobius"/>
    </source>
</evidence>